<dbReference type="PROSITE" id="PS50158">
    <property type="entry name" value="ZF_CCHC"/>
    <property type="match status" value="1"/>
</dbReference>
<protein>
    <submittedName>
        <fullName evidence="4">Reverse transcriptase domain-containing protein</fullName>
    </submittedName>
</protein>
<feature type="compositionally biased region" description="Low complexity" evidence="2">
    <location>
        <begin position="338"/>
        <end position="350"/>
    </location>
</feature>
<gene>
    <name evidence="4" type="ORF">Tco_1112961</name>
</gene>
<keyword evidence="4" id="KW-0808">Transferase</keyword>
<keyword evidence="1" id="KW-0479">Metal-binding</keyword>
<dbReference type="Proteomes" id="UP001151760">
    <property type="component" value="Unassembled WGS sequence"/>
</dbReference>
<evidence type="ECO:0000313" key="4">
    <source>
        <dbReference type="EMBL" id="GJU02623.1"/>
    </source>
</evidence>
<feature type="region of interest" description="Disordered" evidence="2">
    <location>
        <begin position="338"/>
        <end position="377"/>
    </location>
</feature>
<evidence type="ECO:0000259" key="3">
    <source>
        <dbReference type="PROSITE" id="PS50158"/>
    </source>
</evidence>
<organism evidence="4 5">
    <name type="scientific">Tanacetum coccineum</name>
    <dbReference type="NCBI Taxonomy" id="301880"/>
    <lineage>
        <taxon>Eukaryota</taxon>
        <taxon>Viridiplantae</taxon>
        <taxon>Streptophyta</taxon>
        <taxon>Embryophyta</taxon>
        <taxon>Tracheophyta</taxon>
        <taxon>Spermatophyta</taxon>
        <taxon>Magnoliopsida</taxon>
        <taxon>eudicotyledons</taxon>
        <taxon>Gunneridae</taxon>
        <taxon>Pentapetalae</taxon>
        <taxon>asterids</taxon>
        <taxon>campanulids</taxon>
        <taxon>Asterales</taxon>
        <taxon>Asteraceae</taxon>
        <taxon>Asteroideae</taxon>
        <taxon>Anthemideae</taxon>
        <taxon>Anthemidinae</taxon>
        <taxon>Tanacetum</taxon>
    </lineage>
</organism>
<dbReference type="EMBL" id="BQNB010021079">
    <property type="protein sequence ID" value="GJU02623.1"/>
    <property type="molecule type" value="Genomic_DNA"/>
</dbReference>
<sequence length="549" mass="59690">MAASAIAISSDSSDESVGSLPSRVILFGDIPTVIPFTSMIAPETSAIAHVISSAAPVVETTLVASPTRLCGLVPYSDSDSDSPDEMDSPEYITPLPATSPFLYTDSPEASDSSDGPPSHDPYVTIVARWMSRAATRSSSPSDFPIAPVTTPPGTRRPAAILIRPGEAIPLDRPYRTHPDGSWRVMTARNRVGPLAARRLACRRVSPCSSDHRPSSSSSSSLAPTRADLLPPRIKEDTKIDLIETGVDMEKIGEVDPVLETTVAVGIRPMSDTDSERRIVKPAGRGILLIRQELGDLALVRREFPTQYIIEGRSAMILEGKKRLREALAAHEATRAANALETENQSQNGSDGDSGNGNGGNGNGGNGNGRNENPDENVRDGLRRWKQCFIGGLPDNIQGNVIAAEPTRLQDAIRIANNLMDQKLKGYAIRNDTKGQNDARAYMAGNNEKNGYEGTLPFCNKCKLHHEGQCTAKCRNCKRIGHLARDCRSVVTVPTRGTPGLNQGEDRARMAERIYSLRLENLKVRAMLDIERDRVNNLRLHMSLSQEEFR</sequence>
<feature type="compositionally biased region" description="Gly residues" evidence="2">
    <location>
        <begin position="351"/>
        <end position="367"/>
    </location>
</feature>
<dbReference type="GO" id="GO:0003964">
    <property type="term" value="F:RNA-directed DNA polymerase activity"/>
    <property type="evidence" value="ECO:0007669"/>
    <property type="project" value="UniProtKB-KW"/>
</dbReference>
<comment type="caution">
    <text evidence="4">The sequence shown here is derived from an EMBL/GenBank/DDBJ whole genome shotgun (WGS) entry which is preliminary data.</text>
</comment>
<feature type="region of interest" description="Disordered" evidence="2">
    <location>
        <begin position="136"/>
        <end position="156"/>
    </location>
</feature>
<evidence type="ECO:0000313" key="5">
    <source>
        <dbReference type="Proteomes" id="UP001151760"/>
    </source>
</evidence>
<keyword evidence="4" id="KW-0695">RNA-directed DNA polymerase</keyword>
<proteinExistence type="predicted"/>
<dbReference type="SMART" id="SM00343">
    <property type="entry name" value="ZnF_C2HC"/>
    <property type="match status" value="1"/>
</dbReference>
<reference evidence="4" key="2">
    <citation type="submission" date="2022-01" db="EMBL/GenBank/DDBJ databases">
        <authorList>
            <person name="Yamashiro T."/>
            <person name="Shiraishi A."/>
            <person name="Satake H."/>
            <person name="Nakayama K."/>
        </authorList>
    </citation>
    <scope>NUCLEOTIDE SEQUENCE</scope>
</reference>
<keyword evidence="1" id="KW-0863">Zinc-finger</keyword>
<keyword evidence="1" id="KW-0862">Zinc</keyword>
<accession>A0ABQ5ITJ3</accession>
<name>A0ABQ5ITJ3_9ASTR</name>
<keyword evidence="4" id="KW-0548">Nucleotidyltransferase</keyword>
<reference evidence="4" key="1">
    <citation type="journal article" date="2022" name="Int. J. Mol. Sci.">
        <title>Draft Genome of Tanacetum Coccineum: Genomic Comparison of Closely Related Tanacetum-Family Plants.</title>
        <authorList>
            <person name="Yamashiro T."/>
            <person name="Shiraishi A."/>
            <person name="Nakayama K."/>
            <person name="Satake H."/>
        </authorList>
    </citation>
    <scope>NUCLEOTIDE SEQUENCE</scope>
</reference>
<evidence type="ECO:0000256" key="2">
    <source>
        <dbReference type="SAM" id="MobiDB-lite"/>
    </source>
</evidence>
<dbReference type="InterPro" id="IPR001878">
    <property type="entry name" value="Znf_CCHC"/>
</dbReference>
<evidence type="ECO:0000256" key="1">
    <source>
        <dbReference type="PROSITE-ProRule" id="PRU00047"/>
    </source>
</evidence>
<feature type="domain" description="CCHC-type" evidence="3">
    <location>
        <begin position="472"/>
        <end position="488"/>
    </location>
</feature>
<dbReference type="Gene3D" id="4.10.60.10">
    <property type="entry name" value="Zinc finger, CCHC-type"/>
    <property type="match status" value="1"/>
</dbReference>
<keyword evidence="5" id="KW-1185">Reference proteome</keyword>
<feature type="region of interest" description="Disordered" evidence="2">
    <location>
        <begin position="204"/>
        <end position="229"/>
    </location>
</feature>
<dbReference type="Pfam" id="PF00098">
    <property type="entry name" value="zf-CCHC"/>
    <property type="match status" value="1"/>
</dbReference>